<feature type="region of interest" description="Disordered" evidence="1">
    <location>
        <begin position="150"/>
        <end position="226"/>
    </location>
</feature>
<feature type="domain" description="Synergin gamma C-terminal" evidence="2">
    <location>
        <begin position="526"/>
        <end position="688"/>
    </location>
</feature>
<reference evidence="3" key="1">
    <citation type="journal article" date="2015" name="Sci. Rep.">
        <title>Tissue- and time-dependent transcription in Ixodes ricinus salivary glands and midguts when blood feeding on the vertebrate host.</title>
        <authorList>
            <person name="Kotsyfakis M."/>
            <person name="Schwarz A."/>
            <person name="Erhart J."/>
            <person name="Ribeiro J.M."/>
        </authorList>
    </citation>
    <scope>NUCLEOTIDE SEQUENCE</scope>
    <source>
        <tissue evidence="3">Salivary gland and midgut</tissue>
    </source>
</reference>
<dbReference type="InterPro" id="IPR059024">
    <property type="entry name" value="SYNRG_C"/>
</dbReference>
<dbReference type="PANTHER" id="PTHR15463">
    <property type="entry name" value="AP1 GAMMA SUBUNIT BINDING PROTEIN 1"/>
    <property type="match status" value="1"/>
</dbReference>
<feature type="compositionally biased region" description="Basic and acidic residues" evidence="1">
    <location>
        <begin position="251"/>
        <end position="270"/>
    </location>
</feature>
<feature type="compositionally biased region" description="Low complexity" evidence="1">
    <location>
        <begin position="271"/>
        <end position="280"/>
    </location>
</feature>
<proteinExistence type="evidence at transcript level"/>
<dbReference type="InterPro" id="IPR039656">
    <property type="entry name" value="SYNRG"/>
</dbReference>
<evidence type="ECO:0000259" key="2">
    <source>
        <dbReference type="Pfam" id="PF25999"/>
    </source>
</evidence>
<dbReference type="Pfam" id="PF25999">
    <property type="entry name" value="SYNRG_C"/>
    <property type="match status" value="1"/>
</dbReference>
<dbReference type="PANTHER" id="PTHR15463:SF2">
    <property type="entry name" value="SYNERGIN GAMMA"/>
    <property type="match status" value="1"/>
</dbReference>
<feature type="compositionally biased region" description="Polar residues" evidence="1">
    <location>
        <begin position="150"/>
        <end position="163"/>
    </location>
</feature>
<sequence length="695" mass="73362">MFLPTSSNNVTSYTMSTLASVSISTALTTTTSTTTSALSSLPAFSKPAAATLQPSMELLGAISASSLDSLPGAGHRSHGGFGVPPVPTASSVPSVSSMSILPVGHDRPLSVLPTHPSRHPLVTTGSGDFDDDFDDFKSAVVPSVAPTGVFDTSNHVEPTSLGVTNHAHGPTQPHESGDDVVPSPHPPGTTSFRQPVIPQSNATQHATPKEHHFFQSTKSRKDSPLASVSTKPFQFSLKIDLNSFASLNSTKADDCSKPTESKPSESKPTESKPAPKSKAALEVEDDFADFQQAFPETRGPAAASEDRYSAFKELSEDAMISWDSPDPVAPASSVVDGALQSVNAIDTGLETAEIWHNPLHDGGSGANNDEDEDFGEFCHVRVVEPAQTATPEKRAGSGLFGDPGPVGTSGAFSAVSTDTVSLGDGLSVYSLEFGVRDSSLSSRPGSVLSLDFRLGNSDDDESAKTGGSEDGVAATQEEASETAASSDTTSDTQPEVAISAGQPVSLLDKYSVIREGNQGGTPVGEAASVDNWAWCLESVRELLLQAEAVFNKEASSQVCREALETEEGATYMRNMTEVYKVGQRIALSSRLTGMQSERLEQLCSEVQDIWERISSFLENSCLFTLEAPPVQDPKWLPDAESTAKACGVCLLHVDNPDIAPSKLSYSGREYHSPCANLWVNCVNSLLPAVTRPQLI</sequence>
<name>V5GNW6_IXORI</name>
<protein>
    <recommendedName>
        <fullName evidence="2">Synergin gamma C-terminal domain-containing protein</fullName>
    </recommendedName>
</protein>
<dbReference type="GO" id="GO:0030130">
    <property type="term" value="C:clathrin coat of trans-Golgi network vesicle"/>
    <property type="evidence" value="ECO:0007669"/>
    <property type="project" value="TreeGrafter"/>
</dbReference>
<accession>V5GNW6</accession>
<feature type="compositionally biased region" description="Basic and acidic residues" evidence="1">
    <location>
        <begin position="207"/>
        <end position="223"/>
    </location>
</feature>
<dbReference type="AlphaFoldDB" id="V5GNW6"/>
<evidence type="ECO:0000256" key="1">
    <source>
        <dbReference type="SAM" id="MobiDB-lite"/>
    </source>
</evidence>
<organism evidence="3">
    <name type="scientific">Ixodes ricinus</name>
    <name type="common">Common tick</name>
    <name type="synonym">Acarus ricinus</name>
    <dbReference type="NCBI Taxonomy" id="34613"/>
    <lineage>
        <taxon>Eukaryota</taxon>
        <taxon>Metazoa</taxon>
        <taxon>Ecdysozoa</taxon>
        <taxon>Arthropoda</taxon>
        <taxon>Chelicerata</taxon>
        <taxon>Arachnida</taxon>
        <taxon>Acari</taxon>
        <taxon>Parasitiformes</taxon>
        <taxon>Ixodida</taxon>
        <taxon>Ixodoidea</taxon>
        <taxon>Ixodidae</taxon>
        <taxon>Ixodinae</taxon>
        <taxon>Ixodes</taxon>
    </lineage>
</organism>
<feature type="region of interest" description="Disordered" evidence="1">
    <location>
        <begin position="449"/>
        <end position="499"/>
    </location>
</feature>
<feature type="region of interest" description="Disordered" evidence="1">
    <location>
        <begin position="249"/>
        <end position="280"/>
    </location>
</feature>
<feature type="compositionally biased region" description="Low complexity" evidence="1">
    <location>
        <begin position="473"/>
        <end position="493"/>
    </location>
</feature>
<dbReference type="EMBL" id="GANP01012398">
    <property type="protein sequence ID" value="JAB72070.1"/>
    <property type="molecule type" value="mRNA"/>
</dbReference>
<feature type="compositionally biased region" description="Polar residues" evidence="1">
    <location>
        <begin position="188"/>
        <end position="206"/>
    </location>
</feature>
<evidence type="ECO:0000313" key="3">
    <source>
        <dbReference type="EMBL" id="JAB72070.1"/>
    </source>
</evidence>